<proteinExistence type="predicted"/>
<evidence type="ECO:0000313" key="1">
    <source>
        <dbReference type="EMBL" id="CAJ74192.1"/>
    </source>
</evidence>
<organism evidence="1">
    <name type="scientific">Kuenenia stuttgartiensis</name>
    <dbReference type="NCBI Taxonomy" id="174633"/>
    <lineage>
        <taxon>Bacteria</taxon>
        <taxon>Pseudomonadati</taxon>
        <taxon>Planctomycetota</taxon>
        <taxon>Candidatus Brocadiia</taxon>
        <taxon>Candidatus Brocadiales</taxon>
        <taxon>Candidatus Brocadiaceae</taxon>
        <taxon>Candidatus Kuenenia</taxon>
    </lineage>
</organism>
<reference evidence="1" key="1">
    <citation type="journal article" date="2006" name="Nature">
        <title>Deciphering the evolution and metabolism of an anammox bacterium from a community genome.</title>
        <authorList>
            <person name="Strous M."/>
            <person name="Pelletier E."/>
            <person name="Mangenot S."/>
            <person name="Rattei T."/>
            <person name="Lehner A."/>
            <person name="Taylor M.W."/>
            <person name="Horn M."/>
            <person name="Daims H."/>
            <person name="Bartol-Mavel D."/>
            <person name="Wincker P."/>
            <person name="Barbe V."/>
            <person name="Fonknechten N."/>
            <person name="Vallenet D."/>
            <person name="Segurens B."/>
            <person name="Schenowitz-Truong C."/>
            <person name="Medigue C."/>
            <person name="Collingro A."/>
            <person name="Snel B."/>
            <person name="Dutilh B.E."/>
            <person name="OpDenCamp H.J.M."/>
            <person name="vanDerDrift C."/>
            <person name="Cirpus I."/>
            <person name="vanDePas-Schoonen K.T."/>
            <person name="Harhangi H.R."/>
            <person name="vanNiftrik L."/>
            <person name="Schmid M."/>
            <person name="Keltjens J."/>
            <person name="vanDeVossenberg J."/>
            <person name="Kartal B."/>
            <person name="Meier H."/>
            <person name="Frishman D."/>
            <person name="Huynen M.A."/>
            <person name="Mewes H."/>
            <person name="Weissenbach J."/>
            <person name="Jetten M.S.M."/>
            <person name="Wagner M."/>
            <person name="LePaslier D."/>
        </authorList>
    </citation>
    <scope>NUCLEOTIDE SEQUENCE</scope>
</reference>
<protein>
    <submittedName>
        <fullName evidence="1">Uncharacterized protein</fullName>
    </submittedName>
</protein>
<gene>
    <name evidence="1" type="ORF">kuste3430</name>
</gene>
<dbReference type="EMBL" id="CT573071">
    <property type="protein sequence ID" value="CAJ74192.1"/>
    <property type="molecule type" value="Genomic_DNA"/>
</dbReference>
<dbReference type="AlphaFoldDB" id="Q1Q2F7"/>
<name>Q1Q2F7_KUEST</name>
<accession>Q1Q2F7</accession>
<reference evidence="1" key="2">
    <citation type="submission" date="2006-01" db="EMBL/GenBank/DDBJ databases">
        <authorList>
            <person name="Genoscope"/>
        </authorList>
    </citation>
    <scope>NUCLEOTIDE SEQUENCE</scope>
</reference>
<sequence>MHTSIRQCVLFGKTFNGKIRNAKQILKSSLSTPSKRGKCPLLAGVQGVELKFRICFVFRASYFLSSIMFN</sequence>